<proteinExistence type="inferred from homology"/>
<comment type="subunit">
    <text evidence="8">Homodimer.</text>
</comment>
<feature type="region of interest" description="Disordered" evidence="9">
    <location>
        <begin position="1"/>
        <end position="55"/>
    </location>
</feature>
<dbReference type="SMART" id="SM00358">
    <property type="entry name" value="DSRM"/>
    <property type="match status" value="1"/>
</dbReference>
<dbReference type="SUPFAM" id="SSF54768">
    <property type="entry name" value="dsRNA-binding domain-like"/>
    <property type="match status" value="1"/>
</dbReference>
<keyword evidence="8" id="KW-0479">Metal-binding</keyword>
<dbReference type="PROSITE" id="PS50137">
    <property type="entry name" value="DS_RBD"/>
    <property type="match status" value="1"/>
</dbReference>
<feature type="active site" evidence="8">
    <location>
        <position position="104"/>
    </location>
</feature>
<dbReference type="PROSITE" id="PS50142">
    <property type="entry name" value="RNASE_3_2"/>
    <property type="match status" value="1"/>
</dbReference>
<evidence type="ECO:0000259" key="10">
    <source>
        <dbReference type="PROSITE" id="PS50137"/>
    </source>
</evidence>
<comment type="function">
    <text evidence="8">Digests double-stranded RNA. Involved in the processing of primary rRNA transcript to yield the immediate precursors to the large and small rRNAs (23S and 16S). Processes some mRNAs, and tRNAs when they are encoded in the rRNA operon. Processes pre-crRNA and tracrRNA of type II CRISPR loci if present in the organism.</text>
</comment>
<dbReference type="RefSeq" id="WP_318751370.1">
    <property type="nucleotide sequence ID" value="NZ_CP132508.1"/>
</dbReference>
<dbReference type="HAMAP" id="MF_00104">
    <property type="entry name" value="RNase_III"/>
    <property type="match status" value="1"/>
</dbReference>
<feature type="binding site" evidence="8">
    <location>
        <position position="173"/>
    </location>
    <ligand>
        <name>Mg(2+)</name>
        <dbReference type="ChEBI" id="CHEBI:18420"/>
    </ligand>
</feature>
<evidence type="ECO:0000256" key="6">
    <source>
        <dbReference type="ARBA" id="ARBA00022801"/>
    </source>
</evidence>
<dbReference type="CDD" id="cd10845">
    <property type="entry name" value="DSRM_RNAse_III_family"/>
    <property type="match status" value="1"/>
</dbReference>
<evidence type="ECO:0000256" key="2">
    <source>
        <dbReference type="ARBA" id="ARBA00010183"/>
    </source>
</evidence>
<feature type="binding site" evidence="8">
    <location>
        <position position="100"/>
    </location>
    <ligand>
        <name>Mg(2+)</name>
        <dbReference type="ChEBI" id="CHEBI:18420"/>
    </ligand>
</feature>
<dbReference type="PANTHER" id="PTHR11207">
    <property type="entry name" value="RIBONUCLEASE III"/>
    <property type="match status" value="1"/>
</dbReference>
<comment type="cofactor">
    <cofactor evidence="8">
        <name>Mg(2+)</name>
        <dbReference type="ChEBI" id="CHEBI:18420"/>
    </cofactor>
</comment>
<feature type="compositionally biased region" description="Gly residues" evidence="9">
    <location>
        <begin position="296"/>
        <end position="305"/>
    </location>
</feature>
<keyword evidence="8" id="KW-0963">Cytoplasm</keyword>
<dbReference type="GO" id="GO:0004525">
    <property type="term" value="F:ribonuclease III activity"/>
    <property type="evidence" value="ECO:0007669"/>
    <property type="project" value="UniProtKB-EC"/>
</dbReference>
<feature type="domain" description="RNase III" evidence="11">
    <location>
        <begin position="58"/>
        <end position="187"/>
    </location>
</feature>
<dbReference type="EMBL" id="CP132508">
    <property type="protein sequence ID" value="WPD19945.1"/>
    <property type="molecule type" value="Genomic_DNA"/>
</dbReference>
<feature type="compositionally biased region" description="Low complexity" evidence="9">
    <location>
        <begin position="306"/>
        <end position="339"/>
    </location>
</feature>
<dbReference type="CDD" id="cd00593">
    <property type="entry name" value="RIBOc"/>
    <property type="match status" value="1"/>
</dbReference>
<dbReference type="PANTHER" id="PTHR11207:SF0">
    <property type="entry name" value="RIBONUCLEASE 3"/>
    <property type="match status" value="1"/>
</dbReference>
<keyword evidence="8" id="KW-0819">tRNA processing</keyword>
<feature type="active site" evidence="8">
    <location>
        <position position="176"/>
    </location>
</feature>
<evidence type="ECO:0000256" key="4">
    <source>
        <dbReference type="ARBA" id="ARBA00022722"/>
    </source>
</evidence>
<organism evidence="12 13">
    <name type="scientific">Thermaerobacter composti</name>
    <dbReference type="NCBI Taxonomy" id="554949"/>
    <lineage>
        <taxon>Bacteria</taxon>
        <taxon>Bacillati</taxon>
        <taxon>Bacillota</taxon>
        <taxon>Clostridia</taxon>
        <taxon>Eubacteriales</taxon>
        <taxon>Clostridiales Family XVII. Incertae Sedis</taxon>
        <taxon>Thermaerobacter</taxon>
    </lineage>
</organism>
<dbReference type="EC" id="3.1.26.3" evidence="8"/>
<dbReference type="NCBIfam" id="TIGR02191">
    <property type="entry name" value="RNaseIII"/>
    <property type="match status" value="1"/>
</dbReference>
<comment type="similarity">
    <text evidence="2">Belongs to the ribonuclease III family.</text>
</comment>
<feature type="binding site" evidence="8">
    <location>
        <position position="176"/>
    </location>
    <ligand>
        <name>Mg(2+)</name>
        <dbReference type="ChEBI" id="CHEBI:18420"/>
    </ligand>
</feature>
<dbReference type="InterPro" id="IPR014720">
    <property type="entry name" value="dsRBD_dom"/>
</dbReference>
<protein>
    <recommendedName>
        <fullName evidence="8">Ribonuclease 3</fullName>
        <ecNumber evidence="8">3.1.26.3</ecNumber>
    </recommendedName>
    <alternativeName>
        <fullName evidence="8">Ribonuclease III</fullName>
        <shortName evidence="8">RNase III</shortName>
    </alternativeName>
</protein>
<dbReference type="InterPro" id="IPR036389">
    <property type="entry name" value="RNase_III_sf"/>
</dbReference>
<comment type="catalytic activity">
    <reaction evidence="1 8">
        <text>Endonucleolytic cleavage to 5'-phosphomonoester.</text>
        <dbReference type="EC" id="3.1.26.3"/>
    </reaction>
</comment>
<evidence type="ECO:0000256" key="9">
    <source>
        <dbReference type="SAM" id="MobiDB-lite"/>
    </source>
</evidence>
<evidence type="ECO:0000256" key="3">
    <source>
        <dbReference type="ARBA" id="ARBA00022664"/>
    </source>
</evidence>
<comment type="subcellular location">
    <subcellularLocation>
        <location evidence="8">Cytoplasm</location>
    </subcellularLocation>
</comment>
<keyword evidence="8" id="KW-0698">rRNA processing</keyword>
<feature type="compositionally biased region" description="Low complexity" evidence="9">
    <location>
        <begin position="284"/>
        <end position="295"/>
    </location>
</feature>
<accession>A0ABZ0QR04</accession>
<keyword evidence="13" id="KW-1185">Reference proteome</keyword>
<dbReference type="InterPro" id="IPR011907">
    <property type="entry name" value="RNase_III"/>
</dbReference>
<keyword evidence="5 8" id="KW-0255">Endonuclease</keyword>
<keyword evidence="4 8" id="KW-0540">Nuclease</keyword>
<dbReference type="Pfam" id="PF14622">
    <property type="entry name" value="Ribonucleas_3_3"/>
    <property type="match status" value="1"/>
</dbReference>
<name>A0ABZ0QR04_9FIRM</name>
<keyword evidence="8" id="KW-0699">rRNA-binding</keyword>
<dbReference type="Proteomes" id="UP001304683">
    <property type="component" value="Chromosome"/>
</dbReference>
<gene>
    <name evidence="8 12" type="primary">rnc</name>
    <name evidence="12" type="ORF">Q5761_04670</name>
</gene>
<feature type="region of interest" description="Disordered" evidence="9">
    <location>
        <begin position="284"/>
        <end position="339"/>
    </location>
</feature>
<evidence type="ECO:0000256" key="7">
    <source>
        <dbReference type="ARBA" id="ARBA00022884"/>
    </source>
</evidence>
<evidence type="ECO:0000259" key="11">
    <source>
        <dbReference type="PROSITE" id="PS50142"/>
    </source>
</evidence>
<evidence type="ECO:0000256" key="8">
    <source>
        <dbReference type="HAMAP-Rule" id="MF_00104"/>
    </source>
</evidence>
<keyword evidence="3 8" id="KW-0507">mRNA processing</keyword>
<sequence length="339" mass="34717">MAREGRWADGPEPAGPDEGEGRSGTNPAGGLPAGPDRPLPAGGESDPRPPRAGEPGWLQRVAALTGVVPADPALFLEALTHASYRAEHPDTAGADNERLEFLGDAVLNLCVTDHIFRSYPERPEGELSKLRAATVRAETLAEAARRLGLGELLRLGRGEEATGGRQRPSILADAFEAMVAAVYLQEGLEGARAFVLRTLGDDIRRLAARSGACDDPKTALQELSRRLGLGEPSYRVIDTAGPEHDPRYTVEVRVGGRPLGQAVGRSKKVAEREAARIALAGLGEPAATSAGPAGAPEGGGAGGSGAPAPDGSAHAAPKGSHGTPPDGAAPPDGARAGEA</sequence>
<evidence type="ECO:0000313" key="12">
    <source>
        <dbReference type="EMBL" id="WPD19945.1"/>
    </source>
</evidence>
<evidence type="ECO:0000313" key="13">
    <source>
        <dbReference type="Proteomes" id="UP001304683"/>
    </source>
</evidence>
<keyword evidence="7 8" id="KW-0694">RNA-binding</keyword>
<keyword evidence="8" id="KW-0460">Magnesium</keyword>
<dbReference type="SUPFAM" id="SSF69065">
    <property type="entry name" value="RNase III domain-like"/>
    <property type="match status" value="1"/>
</dbReference>
<dbReference type="Gene3D" id="1.10.1520.10">
    <property type="entry name" value="Ribonuclease III domain"/>
    <property type="match status" value="1"/>
</dbReference>
<dbReference type="Pfam" id="PF00035">
    <property type="entry name" value="dsrm"/>
    <property type="match status" value="1"/>
</dbReference>
<dbReference type="PROSITE" id="PS00517">
    <property type="entry name" value="RNASE_3_1"/>
    <property type="match status" value="1"/>
</dbReference>
<dbReference type="InterPro" id="IPR000999">
    <property type="entry name" value="RNase_III_dom"/>
</dbReference>
<keyword evidence="6 8" id="KW-0378">Hydrolase</keyword>
<reference evidence="12 13" key="1">
    <citation type="submission" date="2023-08" db="EMBL/GenBank/DDBJ databases">
        <title>Genome sequence of Thermaerobacter compostii strain Ins1, a spore-forming filamentous bacterium isolated from a deep geothermal reservoir.</title>
        <authorList>
            <person name="Bregnard D."/>
            <person name="Gonzalez D."/>
            <person name="Junier P."/>
        </authorList>
    </citation>
    <scope>NUCLEOTIDE SEQUENCE [LARGE SCALE GENOMIC DNA]</scope>
    <source>
        <strain evidence="12 13">Ins1</strain>
    </source>
</reference>
<dbReference type="SMART" id="SM00535">
    <property type="entry name" value="RIBOc"/>
    <property type="match status" value="1"/>
</dbReference>
<dbReference type="Gene3D" id="3.30.160.20">
    <property type="match status" value="1"/>
</dbReference>
<evidence type="ECO:0000256" key="5">
    <source>
        <dbReference type="ARBA" id="ARBA00022759"/>
    </source>
</evidence>
<evidence type="ECO:0000256" key="1">
    <source>
        <dbReference type="ARBA" id="ARBA00000109"/>
    </source>
</evidence>
<feature type="domain" description="DRBM" evidence="10">
    <location>
        <begin position="215"/>
        <end position="284"/>
    </location>
</feature>